<dbReference type="InterPro" id="IPR011527">
    <property type="entry name" value="ABC1_TM_dom"/>
</dbReference>
<keyword evidence="5 7" id="KW-1133">Transmembrane helix</keyword>
<dbReference type="PANTHER" id="PTHR43394:SF1">
    <property type="entry name" value="ATP-BINDING CASSETTE SUB-FAMILY B MEMBER 10, MITOCHONDRIAL"/>
    <property type="match status" value="1"/>
</dbReference>
<dbReference type="FunFam" id="3.40.50.300:FF:000218">
    <property type="entry name" value="Multidrug ABC transporter ATP-binding protein"/>
    <property type="match status" value="1"/>
</dbReference>
<comment type="caution">
    <text evidence="10">The sequence shown here is derived from an EMBL/GenBank/DDBJ whole genome shotgun (WGS) entry which is preliminary data.</text>
</comment>
<dbReference type="InterPro" id="IPR039421">
    <property type="entry name" value="Type_1_exporter"/>
</dbReference>
<feature type="domain" description="ABC transmembrane type-1" evidence="9">
    <location>
        <begin position="40"/>
        <end position="324"/>
    </location>
</feature>
<comment type="subcellular location">
    <subcellularLocation>
        <location evidence="1">Membrane</location>
        <topology evidence="1">Multi-pass membrane protein</topology>
    </subcellularLocation>
</comment>
<evidence type="ECO:0000259" key="9">
    <source>
        <dbReference type="PROSITE" id="PS50929"/>
    </source>
</evidence>
<dbReference type="GeneID" id="94842343"/>
<dbReference type="GO" id="GO:0015421">
    <property type="term" value="F:ABC-type oligopeptide transporter activity"/>
    <property type="evidence" value="ECO:0007669"/>
    <property type="project" value="TreeGrafter"/>
</dbReference>
<feature type="transmembrane region" description="Helical" evidence="7">
    <location>
        <begin position="298"/>
        <end position="319"/>
    </location>
</feature>
<dbReference type="Pfam" id="PF00664">
    <property type="entry name" value="ABC_membrane"/>
    <property type="match status" value="1"/>
</dbReference>
<dbReference type="Gene3D" id="3.40.50.300">
    <property type="entry name" value="P-loop containing nucleotide triphosphate hydrolases"/>
    <property type="match status" value="1"/>
</dbReference>
<reference evidence="10" key="1">
    <citation type="submission" date="2016-10" db="EMBL/GenBank/DDBJ databases">
        <authorList>
            <person name="Benchimol M."/>
            <person name="Almeida L.G."/>
            <person name="Vasconcelos A.T."/>
            <person name="Perreira-Neves A."/>
            <person name="Rosa I.A."/>
            <person name="Tasca T."/>
            <person name="Bogo M.R."/>
            <person name="de Souza W."/>
        </authorList>
    </citation>
    <scope>NUCLEOTIDE SEQUENCE [LARGE SCALE GENOMIC DNA]</scope>
    <source>
        <strain evidence="10">K</strain>
    </source>
</reference>
<dbReference type="PANTHER" id="PTHR43394">
    <property type="entry name" value="ATP-DEPENDENT PERMEASE MDL1, MITOCHONDRIAL"/>
    <property type="match status" value="1"/>
</dbReference>
<dbReference type="VEuPathDB" id="TrichDB:TRFO_30948"/>
<dbReference type="InterPro" id="IPR036640">
    <property type="entry name" value="ABC1_TM_sf"/>
</dbReference>
<dbReference type="RefSeq" id="XP_068355171.1">
    <property type="nucleotide sequence ID" value="XM_068507639.1"/>
</dbReference>
<keyword evidence="6 7" id="KW-0472">Membrane</keyword>
<feature type="transmembrane region" description="Helical" evidence="7">
    <location>
        <begin position="78"/>
        <end position="99"/>
    </location>
</feature>
<dbReference type="InterPro" id="IPR027417">
    <property type="entry name" value="P-loop_NTPase"/>
</dbReference>
<feature type="domain" description="ABC transporter" evidence="8">
    <location>
        <begin position="358"/>
        <end position="591"/>
    </location>
</feature>
<evidence type="ECO:0000313" key="10">
    <source>
        <dbReference type="EMBL" id="OHT02035.1"/>
    </source>
</evidence>
<name>A0A1J4JSK8_9EUKA</name>
<proteinExistence type="predicted"/>
<dbReference type="SMART" id="SM00382">
    <property type="entry name" value="AAA"/>
    <property type="match status" value="1"/>
</dbReference>
<dbReference type="SUPFAM" id="SSF90123">
    <property type="entry name" value="ABC transporter transmembrane region"/>
    <property type="match status" value="1"/>
</dbReference>
<evidence type="ECO:0000256" key="5">
    <source>
        <dbReference type="ARBA" id="ARBA00022989"/>
    </source>
</evidence>
<dbReference type="OrthoDB" id="6500128at2759"/>
<organism evidence="10 11">
    <name type="scientific">Tritrichomonas foetus</name>
    <dbReference type="NCBI Taxonomy" id="1144522"/>
    <lineage>
        <taxon>Eukaryota</taxon>
        <taxon>Metamonada</taxon>
        <taxon>Parabasalia</taxon>
        <taxon>Tritrichomonadida</taxon>
        <taxon>Tritrichomonadidae</taxon>
        <taxon>Tritrichomonas</taxon>
    </lineage>
</organism>
<protein>
    <submittedName>
        <fullName evidence="10">ABC transporter family protein</fullName>
    </submittedName>
</protein>
<dbReference type="Pfam" id="PF00005">
    <property type="entry name" value="ABC_tran"/>
    <property type="match status" value="1"/>
</dbReference>
<evidence type="ECO:0000256" key="6">
    <source>
        <dbReference type="ARBA" id="ARBA00023136"/>
    </source>
</evidence>
<dbReference type="InterPro" id="IPR017871">
    <property type="entry name" value="ABC_transporter-like_CS"/>
</dbReference>
<dbReference type="InterPro" id="IPR003439">
    <property type="entry name" value="ABC_transporter-like_ATP-bd"/>
</dbReference>
<evidence type="ECO:0000256" key="1">
    <source>
        <dbReference type="ARBA" id="ARBA00004141"/>
    </source>
</evidence>
<dbReference type="CDD" id="cd18577">
    <property type="entry name" value="ABC_6TM_Pgp_ABCB1_D1_like"/>
    <property type="match status" value="1"/>
</dbReference>
<dbReference type="AlphaFoldDB" id="A0A1J4JSK8"/>
<evidence type="ECO:0000259" key="8">
    <source>
        <dbReference type="PROSITE" id="PS50893"/>
    </source>
</evidence>
<dbReference type="InterPro" id="IPR003593">
    <property type="entry name" value="AAA+_ATPase"/>
</dbReference>
<feature type="transmembrane region" description="Helical" evidence="7">
    <location>
        <begin position="35"/>
        <end position="58"/>
    </location>
</feature>
<dbReference type="PROSITE" id="PS00211">
    <property type="entry name" value="ABC_TRANSPORTER_1"/>
    <property type="match status" value="1"/>
</dbReference>
<keyword evidence="2 7" id="KW-0812">Transmembrane</keyword>
<dbReference type="GO" id="GO:0016020">
    <property type="term" value="C:membrane"/>
    <property type="evidence" value="ECO:0007669"/>
    <property type="project" value="UniProtKB-SubCell"/>
</dbReference>
<evidence type="ECO:0000256" key="3">
    <source>
        <dbReference type="ARBA" id="ARBA00022741"/>
    </source>
</evidence>
<feature type="transmembrane region" description="Helical" evidence="7">
    <location>
        <begin position="264"/>
        <end position="286"/>
    </location>
</feature>
<dbReference type="PROSITE" id="PS50893">
    <property type="entry name" value="ABC_TRANSPORTER_2"/>
    <property type="match status" value="1"/>
</dbReference>
<keyword evidence="11" id="KW-1185">Reference proteome</keyword>
<gene>
    <name evidence="10" type="ORF">TRFO_30948</name>
</gene>
<evidence type="ECO:0000256" key="7">
    <source>
        <dbReference type="SAM" id="Phobius"/>
    </source>
</evidence>
<keyword evidence="4" id="KW-0067">ATP-binding</keyword>
<dbReference type="GO" id="GO:0005524">
    <property type="term" value="F:ATP binding"/>
    <property type="evidence" value="ECO:0007669"/>
    <property type="project" value="UniProtKB-KW"/>
</dbReference>
<feature type="transmembrane region" description="Helical" evidence="7">
    <location>
        <begin position="164"/>
        <end position="195"/>
    </location>
</feature>
<sequence length="594" mass="66704">MAETFFKPHGSLDDDNVKVTGKEFWKIMKYFNRKWLLVSAILLAMIAGASPLVMNFFMGDLMNTLGKPNFTNAELNSAIVKVIYCVLALNLIMVINFSLRAFSNPEFMHDLRYYLYKQLMRQDISYFDKTPTGILIGRLSQDVTLLFQIYIDKMLMAVQDLTQAFGGLVLSFVVMWHVALPVTGIIILCAIIYYIGDKIIDKLWDEFNKNSSTATSKAEEVITSFRTIKSFDNEMKEAKLYGEALDSVDAVFHKTSIAQGIKDASIWVLIHLMIAGFLYLASYFIIDRPDMGYQSGDILILILSLIFSAIGISLCLSLSDDFKKARVSAAKVLKILELEPEVDQEQGGKELKEVQGRIEFKNVGFRYKTREDWAVRNLSFVVEPGQTVALIGESGCGKSTTLQLIQRFYEIQEGQILIDGVDIQTLNPKYLRSLISIVPQGPVLFSMSVKDNIRFSKSKATDDEIAEAARIGNAHNFIMEMPDNYESKVQQTSLSGGQKQRICISRAILANAPILLLDEATAALDTESEQLVQQSLETFRHGKTAILVAHRLATVIHADRILVFKDGHVAEEGTHKDLMAKNGLYADLVKYQLQ</sequence>
<evidence type="ECO:0000256" key="4">
    <source>
        <dbReference type="ARBA" id="ARBA00022840"/>
    </source>
</evidence>
<evidence type="ECO:0000313" key="11">
    <source>
        <dbReference type="Proteomes" id="UP000179807"/>
    </source>
</evidence>
<keyword evidence="3" id="KW-0547">Nucleotide-binding</keyword>
<dbReference type="SUPFAM" id="SSF52540">
    <property type="entry name" value="P-loop containing nucleoside triphosphate hydrolases"/>
    <property type="match status" value="1"/>
</dbReference>
<dbReference type="PROSITE" id="PS50929">
    <property type="entry name" value="ABC_TM1F"/>
    <property type="match status" value="1"/>
</dbReference>
<evidence type="ECO:0000256" key="2">
    <source>
        <dbReference type="ARBA" id="ARBA00022692"/>
    </source>
</evidence>
<dbReference type="Gene3D" id="1.20.1560.10">
    <property type="entry name" value="ABC transporter type 1, transmembrane domain"/>
    <property type="match status" value="1"/>
</dbReference>
<dbReference type="GO" id="GO:0016887">
    <property type="term" value="F:ATP hydrolysis activity"/>
    <property type="evidence" value="ECO:0007669"/>
    <property type="project" value="InterPro"/>
</dbReference>
<dbReference type="EMBL" id="MLAK01000884">
    <property type="protein sequence ID" value="OHT02035.1"/>
    <property type="molecule type" value="Genomic_DNA"/>
</dbReference>
<dbReference type="Proteomes" id="UP000179807">
    <property type="component" value="Unassembled WGS sequence"/>
</dbReference>
<accession>A0A1J4JSK8</accession>